<feature type="chain" id="PRO_5047195930" description="DUF4178 domain-containing protein" evidence="3">
    <location>
        <begin position="22"/>
        <end position="258"/>
    </location>
</feature>
<keyword evidence="3" id="KW-0732">Signal</keyword>
<feature type="region of interest" description="Disordered" evidence="1">
    <location>
        <begin position="27"/>
        <end position="51"/>
    </location>
</feature>
<evidence type="ECO:0000256" key="3">
    <source>
        <dbReference type="SAM" id="SignalP"/>
    </source>
</evidence>
<keyword evidence="5" id="KW-1185">Reference proteome</keyword>
<keyword evidence="2" id="KW-0472">Membrane</keyword>
<reference evidence="4 5" key="1">
    <citation type="submission" date="2023-11" db="EMBL/GenBank/DDBJ databases">
        <authorList>
            <person name="Panchal A.K."/>
            <person name="Meaney J.S."/>
            <person name="Karas B.J."/>
            <person name="diCenzo G.C."/>
        </authorList>
    </citation>
    <scope>NUCLEOTIDE SEQUENCE [LARGE SCALE GENOMIC DNA]</scope>
    <source>
        <strain evidence="4 5">NZP2235</strain>
    </source>
</reference>
<gene>
    <name evidence="4" type="ORF">U0R22_003498</name>
</gene>
<keyword evidence="2" id="KW-0812">Transmembrane</keyword>
<evidence type="ECO:0000256" key="2">
    <source>
        <dbReference type="SAM" id="Phobius"/>
    </source>
</evidence>
<dbReference type="Proteomes" id="UP001322481">
    <property type="component" value="Chromosome"/>
</dbReference>
<name>A0ABZ0VPD1_9HYPH</name>
<feature type="transmembrane region" description="Helical" evidence="2">
    <location>
        <begin position="66"/>
        <end position="89"/>
    </location>
</feature>
<protein>
    <recommendedName>
        <fullName evidence="6">DUF4178 domain-containing protein</fullName>
    </recommendedName>
</protein>
<accession>A0ABZ0VPD1</accession>
<evidence type="ECO:0008006" key="6">
    <source>
        <dbReference type="Google" id="ProtNLM"/>
    </source>
</evidence>
<organism evidence="4 5">
    <name type="scientific">Mesorhizobium huakuii</name>
    <dbReference type="NCBI Taxonomy" id="28104"/>
    <lineage>
        <taxon>Bacteria</taxon>
        <taxon>Pseudomonadati</taxon>
        <taxon>Pseudomonadota</taxon>
        <taxon>Alphaproteobacteria</taxon>
        <taxon>Hyphomicrobiales</taxon>
        <taxon>Phyllobacteriaceae</taxon>
        <taxon>Mesorhizobium</taxon>
    </lineage>
</organism>
<dbReference type="EMBL" id="CP139858">
    <property type="protein sequence ID" value="WQB99322.1"/>
    <property type="molecule type" value="Genomic_DNA"/>
</dbReference>
<keyword evidence="2" id="KW-1133">Transmembrane helix</keyword>
<evidence type="ECO:0000313" key="5">
    <source>
        <dbReference type="Proteomes" id="UP001322481"/>
    </source>
</evidence>
<proteinExistence type="predicted"/>
<evidence type="ECO:0000256" key="1">
    <source>
        <dbReference type="SAM" id="MobiDB-lite"/>
    </source>
</evidence>
<evidence type="ECO:0000313" key="4">
    <source>
        <dbReference type="EMBL" id="WQB99322.1"/>
    </source>
</evidence>
<feature type="signal peptide" evidence="3">
    <location>
        <begin position="1"/>
        <end position="21"/>
    </location>
</feature>
<sequence length="258" mass="28500">MPATRLIAIAFFLGVCGVAQADPWWLEPPPPAIQENQQSAPDAPKDQNPKNEVGETFWERTVSDPVALSTVIIALFTVVLGIGTWVLVLDGRRHSRHALRAYVFADKAWFFDLGRPEGKRRIKAKEGIVGCSVVITNSGETPAYNMIHWGAIALCNPAEQDAVLVVPALDLTQNSNTLAPGGANSKTLFRPGKITPAEIAEVKAGTMLLYLYGRIEYDDIFGWRRYTNYRLSFGYSWPPYGSISLNFSQRGNTSDQNE</sequence>
<dbReference type="RefSeq" id="WP_322414179.1">
    <property type="nucleotide sequence ID" value="NZ_CP139858.1"/>
</dbReference>